<dbReference type="AlphaFoldDB" id="A0A2P6SKF9"/>
<reference evidence="8 9" key="1">
    <citation type="journal article" date="2018" name="Nat. Genet.">
        <title>The Rosa genome provides new insights in the design of modern roses.</title>
        <authorList>
            <person name="Bendahmane M."/>
        </authorList>
    </citation>
    <scope>NUCLEOTIDE SEQUENCE [LARGE SCALE GENOMIC DNA]</scope>
    <source>
        <strain evidence="9">cv. Old Blush</strain>
    </source>
</reference>
<keyword evidence="2" id="KW-0472">Membrane</keyword>
<keyword evidence="4" id="KW-1015">Disulfide bond</keyword>
<proteinExistence type="predicted"/>
<keyword evidence="3 6" id="KW-0732">Signal</keyword>
<feature type="chain" id="PRO_5015201955" evidence="6">
    <location>
        <begin position="27"/>
        <end position="345"/>
    </location>
</feature>
<name>A0A2P6SKF9_ROSCH</name>
<evidence type="ECO:0000313" key="9">
    <source>
        <dbReference type="Proteomes" id="UP000238479"/>
    </source>
</evidence>
<evidence type="ECO:0000259" key="7">
    <source>
        <dbReference type="SMART" id="SM00768"/>
    </source>
</evidence>
<feature type="domain" description="X8" evidence="7">
    <location>
        <begin position="28"/>
        <end position="112"/>
    </location>
</feature>
<dbReference type="STRING" id="74649.A0A2P6SKF9"/>
<evidence type="ECO:0000256" key="3">
    <source>
        <dbReference type="ARBA" id="ARBA00022729"/>
    </source>
</evidence>
<dbReference type="GO" id="GO:0009506">
    <property type="term" value="C:plasmodesma"/>
    <property type="evidence" value="ECO:0007669"/>
    <property type="project" value="UniProtKB-ARBA"/>
</dbReference>
<sequence>MMEAMAPTKLGFYLLLLLRLASTINADDFCVAKPGVSEQTLQANINYACAQQGVDCSPIQPGGSCFTSDLITRASYAMTTYYNVFRSQGGTCDFTQSAQLTSTDPSKGSCSFGPKGSGSSNPPAAGSGAPTTPAPGGGKGKGRGMKWCVAKHQASQQDLQANLNYVCANQGVDCSPIQPGGACYDADIRARASYAMNSYYQLKGRRDFNCDFSGTGLITISDPSHGGCNYIQAGGHGPSGPTPTQPSTPAKPSTGGNGRWCVPKQEATDQVLQQNINWLCGTYKVNCDDVLGGGKCWAPAIRPRASYLMDLYYKQNGRNNYDCDFVGTAQVTNINPSWGSCVYGS</sequence>
<evidence type="ECO:0000256" key="1">
    <source>
        <dbReference type="ARBA" id="ARBA00004609"/>
    </source>
</evidence>
<dbReference type="Proteomes" id="UP000238479">
    <property type="component" value="Chromosome 1"/>
</dbReference>
<dbReference type="Gramene" id="PRQ59160">
    <property type="protein sequence ID" value="PRQ59160"/>
    <property type="gene ID" value="RchiOBHm_Chr1g0367111"/>
</dbReference>
<feature type="compositionally biased region" description="Low complexity" evidence="5">
    <location>
        <begin position="113"/>
        <end position="131"/>
    </location>
</feature>
<dbReference type="FunFam" id="1.20.58.1040:FF:000003">
    <property type="entry name" value="glucan endo-1,3-beta-glucosidase 7"/>
    <property type="match status" value="1"/>
</dbReference>
<gene>
    <name evidence="8" type="ORF">RchiOBHm_Chr1g0367111</name>
</gene>
<dbReference type="PANTHER" id="PTHR31044:SF130">
    <property type="entry name" value="CARBOHYDRATE-BINDING X8 DOMAIN SUPERFAMILY PROTEIN"/>
    <property type="match status" value="1"/>
</dbReference>
<comment type="caution">
    <text evidence="8">The sequence shown here is derived from an EMBL/GenBank/DDBJ whole genome shotgun (WGS) entry which is preliminary data.</text>
</comment>
<evidence type="ECO:0000256" key="6">
    <source>
        <dbReference type="SAM" id="SignalP"/>
    </source>
</evidence>
<evidence type="ECO:0000256" key="5">
    <source>
        <dbReference type="SAM" id="MobiDB-lite"/>
    </source>
</evidence>
<feature type="region of interest" description="Disordered" evidence="5">
    <location>
        <begin position="233"/>
        <end position="257"/>
    </location>
</feature>
<keyword evidence="2" id="KW-0325">Glycoprotein</keyword>
<dbReference type="SMART" id="SM00768">
    <property type="entry name" value="X8"/>
    <property type="match status" value="3"/>
</dbReference>
<feature type="region of interest" description="Disordered" evidence="5">
    <location>
        <begin position="105"/>
        <end position="140"/>
    </location>
</feature>
<feature type="domain" description="X8" evidence="7">
    <location>
        <begin position="146"/>
        <end position="230"/>
    </location>
</feature>
<dbReference type="EMBL" id="PDCK01000039">
    <property type="protein sequence ID" value="PRQ59160.1"/>
    <property type="molecule type" value="Genomic_DNA"/>
</dbReference>
<dbReference type="Pfam" id="PF07983">
    <property type="entry name" value="X8"/>
    <property type="match status" value="3"/>
</dbReference>
<protein>
    <submittedName>
        <fullName evidence="8">Putative X8 domain-containing protein</fullName>
    </submittedName>
</protein>
<keyword evidence="9" id="KW-1185">Reference proteome</keyword>
<dbReference type="InterPro" id="IPR044788">
    <property type="entry name" value="X8_dom_prot"/>
</dbReference>
<keyword evidence="2" id="KW-0449">Lipoprotein</keyword>
<feature type="signal peptide" evidence="6">
    <location>
        <begin position="1"/>
        <end position="26"/>
    </location>
</feature>
<keyword evidence="2" id="KW-0336">GPI-anchor</keyword>
<organism evidence="8 9">
    <name type="scientific">Rosa chinensis</name>
    <name type="common">China rose</name>
    <dbReference type="NCBI Taxonomy" id="74649"/>
    <lineage>
        <taxon>Eukaryota</taxon>
        <taxon>Viridiplantae</taxon>
        <taxon>Streptophyta</taxon>
        <taxon>Embryophyta</taxon>
        <taxon>Tracheophyta</taxon>
        <taxon>Spermatophyta</taxon>
        <taxon>Magnoliopsida</taxon>
        <taxon>eudicotyledons</taxon>
        <taxon>Gunneridae</taxon>
        <taxon>Pentapetalae</taxon>
        <taxon>rosids</taxon>
        <taxon>fabids</taxon>
        <taxon>Rosales</taxon>
        <taxon>Rosaceae</taxon>
        <taxon>Rosoideae</taxon>
        <taxon>Rosoideae incertae sedis</taxon>
        <taxon>Rosa</taxon>
    </lineage>
</organism>
<dbReference type="GO" id="GO:0098552">
    <property type="term" value="C:side of membrane"/>
    <property type="evidence" value="ECO:0007669"/>
    <property type="project" value="UniProtKB-KW"/>
</dbReference>
<dbReference type="Gene3D" id="1.20.58.1040">
    <property type="match status" value="3"/>
</dbReference>
<evidence type="ECO:0000256" key="2">
    <source>
        <dbReference type="ARBA" id="ARBA00022622"/>
    </source>
</evidence>
<evidence type="ECO:0000313" key="8">
    <source>
        <dbReference type="EMBL" id="PRQ59160.1"/>
    </source>
</evidence>
<feature type="domain" description="X8" evidence="7">
    <location>
        <begin position="259"/>
        <end position="343"/>
    </location>
</feature>
<dbReference type="PANTHER" id="PTHR31044">
    <property type="entry name" value="BETA-1,3 GLUCANASE"/>
    <property type="match status" value="1"/>
</dbReference>
<dbReference type="InterPro" id="IPR012946">
    <property type="entry name" value="X8"/>
</dbReference>
<dbReference type="GO" id="GO:0005886">
    <property type="term" value="C:plasma membrane"/>
    <property type="evidence" value="ECO:0007669"/>
    <property type="project" value="UniProtKB-SubCell"/>
</dbReference>
<comment type="subcellular location">
    <subcellularLocation>
        <location evidence="1">Cell membrane</location>
        <topology evidence="1">Lipid-anchor</topology>
        <topology evidence="1">GPI-anchor</topology>
    </subcellularLocation>
</comment>
<accession>A0A2P6SKF9</accession>
<evidence type="ECO:0000256" key="4">
    <source>
        <dbReference type="ARBA" id="ARBA00023157"/>
    </source>
</evidence>